<gene>
    <name evidence="2" type="ORF">SAE02_12000</name>
</gene>
<dbReference type="OrthoDB" id="6383742at2"/>
<dbReference type="InterPro" id="IPR029044">
    <property type="entry name" value="Nucleotide-diphossugar_trans"/>
</dbReference>
<dbReference type="EMBL" id="BJYZ01000003">
    <property type="protein sequence ID" value="GEO37052.1"/>
    <property type="molecule type" value="Genomic_DNA"/>
</dbReference>
<evidence type="ECO:0000313" key="2">
    <source>
        <dbReference type="EMBL" id="GEO37052.1"/>
    </source>
</evidence>
<feature type="domain" description="Glycosyltransferase 2-like" evidence="1">
    <location>
        <begin position="3"/>
        <end position="162"/>
    </location>
</feature>
<dbReference type="InterPro" id="IPR050834">
    <property type="entry name" value="Glycosyltransf_2"/>
</dbReference>
<dbReference type="Gene3D" id="3.90.550.10">
    <property type="entry name" value="Spore Coat Polysaccharide Biosynthesis Protein SpsA, Chain A"/>
    <property type="match status" value="1"/>
</dbReference>
<comment type="caution">
    <text evidence="2">The sequence shown here is derived from an EMBL/GenBank/DDBJ whole genome shotgun (WGS) entry which is preliminary data.</text>
</comment>
<evidence type="ECO:0000313" key="3">
    <source>
        <dbReference type="Proteomes" id="UP000321523"/>
    </source>
</evidence>
<dbReference type="Proteomes" id="UP000321523">
    <property type="component" value="Unassembled WGS sequence"/>
</dbReference>
<accession>A0A512DKQ5</accession>
<dbReference type="InterPro" id="IPR001173">
    <property type="entry name" value="Glyco_trans_2-like"/>
</dbReference>
<dbReference type="Pfam" id="PF00535">
    <property type="entry name" value="Glycos_transf_2"/>
    <property type="match status" value="1"/>
</dbReference>
<proteinExistence type="predicted"/>
<dbReference type="SUPFAM" id="SSF53448">
    <property type="entry name" value="Nucleotide-diphospho-sugar transferases"/>
    <property type="match status" value="1"/>
</dbReference>
<sequence>MISIVMPSYNSAAFIHEAVGSLISQTYPHFELLVCDDGSSDATQKIVRDLARRDGRIRLIVNQHGGVSRNCNVGLRAAKFPWIARLDADDVAAPDRLETQIKAAERHPEVICWGGRAHLINRQGRMLRGAQLGPVNEAEYRELRRSGKVIYILGPTVMYRRDDALAVGGYDPRFDGAEDIELLSRLACRGSLRTLPDVLTLYRIHGQSVTAHRSAQQRHLFSFIEARNHAWQSGGDLELEQYLAELAARPAFERLRDSIAGRGSQYYRNTSIHFAERRLISALGTGALAALLQPLATSHRFGRRVLRAIIRRISSLRKSAADPIGLAAGSEGDQHTG</sequence>
<protein>
    <recommendedName>
        <fullName evidence="1">Glycosyltransferase 2-like domain-containing protein</fullName>
    </recommendedName>
</protein>
<keyword evidence="3" id="KW-1185">Reference proteome</keyword>
<name>A0A512DKQ5_9PROT</name>
<dbReference type="RefSeq" id="WP_052830791.1">
    <property type="nucleotide sequence ID" value="NZ_BJYZ01000003.1"/>
</dbReference>
<dbReference type="CDD" id="cd00761">
    <property type="entry name" value="Glyco_tranf_GTA_type"/>
    <property type="match status" value="1"/>
</dbReference>
<dbReference type="AlphaFoldDB" id="A0A512DKQ5"/>
<dbReference type="PANTHER" id="PTHR43685">
    <property type="entry name" value="GLYCOSYLTRANSFERASE"/>
    <property type="match status" value="1"/>
</dbReference>
<organism evidence="2 3">
    <name type="scientific">Skermanella aerolata</name>
    <dbReference type="NCBI Taxonomy" id="393310"/>
    <lineage>
        <taxon>Bacteria</taxon>
        <taxon>Pseudomonadati</taxon>
        <taxon>Pseudomonadota</taxon>
        <taxon>Alphaproteobacteria</taxon>
        <taxon>Rhodospirillales</taxon>
        <taxon>Azospirillaceae</taxon>
        <taxon>Skermanella</taxon>
    </lineage>
</organism>
<dbReference type="PANTHER" id="PTHR43685:SF11">
    <property type="entry name" value="GLYCOSYLTRANSFERASE TAGX-RELATED"/>
    <property type="match status" value="1"/>
</dbReference>
<evidence type="ECO:0000259" key="1">
    <source>
        <dbReference type="Pfam" id="PF00535"/>
    </source>
</evidence>
<reference evidence="2 3" key="1">
    <citation type="submission" date="2019-07" db="EMBL/GenBank/DDBJ databases">
        <title>Whole genome shotgun sequence of Skermanella aerolata NBRC 106429.</title>
        <authorList>
            <person name="Hosoyama A."/>
            <person name="Uohara A."/>
            <person name="Ohji S."/>
            <person name="Ichikawa N."/>
        </authorList>
    </citation>
    <scope>NUCLEOTIDE SEQUENCE [LARGE SCALE GENOMIC DNA]</scope>
    <source>
        <strain evidence="2 3">NBRC 106429</strain>
    </source>
</reference>